<keyword evidence="3 6" id="KW-0963">Cytoplasm</keyword>
<comment type="caution">
    <text evidence="9">The sequence shown here is derived from an EMBL/GenBank/DDBJ whole genome shotgun (WGS) entry which is preliminary data.</text>
</comment>
<organism evidence="9 10">
    <name type="scientific">Marinicella litoralis</name>
    <dbReference type="NCBI Taxonomy" id="644220"/>
    <lineage>
        <taxon>Bacteria</taxon>
        <taxon>Pseudomonadati</taxon>
        <taxon>Pseudomonadota</taxon>
        <taxon>Gammaproteobacteria</taxon>
        <taxon>Lysobacterales</taxon>
        <taxon>Marinicellaceae</taxon>
        <taxon>Marinicella</taxon>
    </lineage>
</organism>
<keyword evidence="10" id="KW-1185">Reference proteome</keyword>
<dbReference type="HAMAP" id="MF_00040">
    <property type="entry name" value="RRF"/>
    <property type="match status" value="1"/>
</dbReference>
<dbReference type="NCBIfam" id="TIGR00496">
    <property type="entry name" value="frr"/>
    <property type="match status" value="1"/>
</dbReference>
<dbReference type="OrthoDB" id="9804006at2"/>
<evidence type="ECO:0000256" key="7">
    <source>
        <dbReference type="SAM" id="Coils"/>
    </source>
</evidence>
<feature type="domain" description="Ribosome recycling factor" evidence="8">
    <location>
        <begin position="21"/>
        <end position="183"/>
    </location>
</feature>
<keyword evidence="7" id="KW-0175">Coiled coil</keyword>
<comment type="subcellular location">
    <subcellularLocation>
        <location evidence="1 6">Cytoplasm</location>
    </subcellularLocation>
</comment>
<evidence type="ECO:0000256" key="5">
    <source>
        <dbReference type="ARBA" id="ARBA00025050"/>
    </source>
</evidence>
<protein>
    <recommendedName>
        <fullName evidence="6">Ribosome-recycling factor</fullName>
        <shortName evidence="6">RRF</shortName>
    </recommendedName>
    <alternativeName>
        <fullName evidence="6">Ribosome-releasing factor</fullName>
    </alternativeName>
</protein>
<evidence type="ECO:0000256" key="4">
    <source>
        <dbReference type="ARBA" id="ARBA00022917"/>
    </source>
</evidence>
<dbReference type="Pfam" id="PF01765">
    <property type="entry name" value="RRF"/>
    <property type="match status" value="1"/>
</dbReference>
<gene>
    <name evidence="6" type="primary">frr</name>
    <name evidence="9" type="ORF">C8D91_2035</name>
</gene>
<dbReference type="GO" id="GO:0002184">
    <property type="term" value="P:cytoplasmic translational termination"/>
    <property type="evidence" value="ECO:0007669"/>
    <property type="project" value="TreeGrafter"/>
</dbReference>
<evidence type="ECO:0000256" key="3">
    <source>
        <dbReference type="ARBA" id="ARBA00022490"/>
    </source>
</evidence>
<dbReference type="CDD" id="cd00520">
    <property type="entry name" value="RRF"/>
    <property type="match status" value="1"/>
</dbReference>
<dbReference type="Gene3D" id="1.10.132.20">
    <property type="entry name" value="Ribosome-recycling factor"/>
    <property type="match status" value="1"/>
</dbReference>
<dbReference type="PANTHER" id="PTHR20982">
    <property type="entry name" value="RIBOSOME RECYCLING FACTOR"/>
    <property type="match status" value="1"/>
</dbReference>
<feature type="coiled-coil region" evidence="7">
    <location>
        <begin position="132"/>
        <end position="159"/>
    </location>
</feature>
<dbReference type="GO" id="GO:0043023">
    <property type="term" value="F:ribosomal large subunit binding"/>
    <property type="evidence" value="ECO:0007669"/>
    <property type="project" value="TreeGrafter"/>
</dbReference>
<dbReference type="FunFam" id="3.30.1360.40:FF:000001">
    <property type="entry name" value="Ribosome-recycling factor"/>
    <property type="match status" value="1"/>
</dbReference>
<dbReference type="SUPFAM" id="SSF55194">
    <property type="entry name" value="Ribosome recycling factor, RRF"/>
    <property type="match status" value="1"/>
</dbReference>
<reference evidence="9 10" key="1">
    <citation type="submission" date="2019-03" db="EMBL/GenBank/DDBJ databases">
        <title>Genomic Encyclopedia of Type Strains, Phase IV (KMG-IV): sequencing the most valuable type-strain genomes for metagenomic binning, comparative biology and taxonomic classification.</title>
        <authorList>
            <person name="Goeker M."/>
        </authorList>
    </citation>
    <scope>NUCLEOTIDE SEQUENCE [LARGE SCALE GENOMIC DNA]</scope>
    <source>
        <strain evidence="9 10">DSM 25488</strain>
    </source>
</reference>
<comment type="similarity">
    <text evidence="2 6">Belongs to the RRF family.</text>
</comment>
<evidence type="ECO:0000313" key="9">
    <source>
        <dbReference type="EMBL" id="TDR19479.1"/>
    </source>
</evidence>
<dbReference type="InterPro" id="IPR002661">
    <property type="entry name" value="Ribosome_recyc_fac"/>
</dbReference>
<evidence type="ECO:0000256" key="6">
    <source>
        <dbReference type="HAMAP-Rule" id="MF_00040"/>
    </source>
</evidence>
<keyword evidence="4 6" id="KW-0648">Protein biosynthesis</keyword>
<evidence type="ECO:0000259" key="8">
    <source>
        <dbReference type="Pfam" id="PF01765"/>
    </source>
</evidence>
<dbReference type="GO" id="GO:0005829">
    <property type="term" value="C:cytosol"/>
    <property type="evidence" value="ECO:0007669"/>
    <property type="project" value="GOC"/>
</dbReference>
<dbReference type="Proteomes" id="UP000295724">
    <property type="component" value="Unassembled WGS sequence"/>
</dbReference>
<comment type="function">
    <text evidence="5 6">Responsible for the release of ribosomes from messenger RNA at the termination of protein biosynthesis. May increase the efficiency of translation by recycling ribosomes from one round of translation to another.</text>
</comment>
<proteinExistence type="inferred from homology"/>
<dbReference type="FunFam" id="1.10.132.20:FF:000001">
    <property type="entry name" value="Ribosome-recycling factor"/>
    <property type="match status" value="1"/>
</dbReference>
<evidence type="ECO:0000256" key="2">
    <source>
        <dbReference type="ARBA" id="ARBA00005912"/>
    </source>
</evidence>
<sequence>MIEEIINEASQRMGKTLEALHNELKGVRTGRANASLLDGIMVDYYGSSSALNQVANVAVQDSRTLTVTPWEKTMIEPIEKAIMSSNLGLNPVSAGIVIRIPLPPLTEERRKDLVRLVGQIAENSKIALRNIRRDANTHLKNLLNEKEITEDDLRGSEKRVQDVIDKYVKQVDDVIADKEKELMEI</sequence>
<dbReference type="InterPro" id="IPR036191">
    <property type="entry name" value="RRF_sf"/>
</dbReference>
<evidence type="ECO:0000313" key="10">
    <source>
        <dbReference type="Proteomes" id="UP000295724"/>
    </source>
</evidence>
<dbReference type="AlphaFoldDB" id="A0A4R6XM91"/>
<evidence type="ECO:0000256" key="1">
    <source>
        <dbReference type="ARBA" id="ARBA00004496"/>
    </source>
</evidence>
<accession>A0A4R6XM91</accession>
<dbReference type="PANTHER" id="PTHR20982:SF3">
    <property type="entry name" value="MITOCHONDRIAL RIBOSOME RECYCLING FACTOR PSEUDO 1"/>
    <property type="match status" value="1"/>
</dbReference>
<dbReference type="Gene3D" id="3.30.1360.40">
    <property type="match status" value="1"/>
</dbReference>
<dbReference type="EMBL" id="SNZB01000004">
    <property type="protein sequence ID" value="TDR19479.1"/>
    <property type="molecule type" value="Genomic_DNA"/>
</dbReference>
<dbReference type="RefSeq" id="WP_099019882.1">
    <property type="nucleotide sequence ID" value="NZ_NIHB01000004.1"/>
</dbReference>
<name>A0A4R6XM91_9GAMM</name>
<dbReference type="InterPro" id="IPR023584">
    <property type="entry name" value="Ribosome_recyc_fac_dom"/>
</dbReference>